<dbReference type="EMBL" id="HG994586">
    <property type="protein sequence ID" value="CAF3007469.1"/>
    <property type="molecule type" value="Genomic_DNA"/>
</dbReference>
<evidence type="ECO:0000313" key="2">
    <source>
        <dbReference type="Proteomes" id="UP000675881"/>
    </source>
</evidence>
<accession>A0A7R8HCL6</accession>
<protein>
    <submittedName>
        <fullName evidence="1">(salmon louse) hypothetical protein</fullName>
    </submittedName>
</protein>
<name>A0A7R8HCL6_LEPSM</name>
<proteinExistence type="predicted"/>
<dbReference type="Proteomes" id="UP000675881">
    <property type="component" value="Chromosome 7"/>
</dbReference>
<reference evidence="1" key="1">
    <citation type="submission" date="2021-02" db="EMBL/GenBank/DDBJ databases">
        <authorList>
            <person name="Bekaert M."/>
        </authorList>
    </citation>
    <scope>NUCLEOTIDE SEQUENCE</scope>
    <source>
        <strain evidence="1">IoA-00</strain>
    </source>
</reference>
<gene>
    <name evidence="1" type="ORF">LSAA_13059</name>
</gene>
<keyword evidence="2" id="KW-1185">Reference proteome</keyword>
<sequence length="200" mass="22704">MDTCQLPVFVRSVIRTFDIVEEFVQLIPMKHISTEANIFRNLMITEITDGALAMAGEKIRHNCIAPKSYSRTREEAVRVIEKLAQLKKNIESNCDGCNGGIVFDKVKDYLESKSQLLANEEASYQQGPIFTRLNLGSRPIQDLQKLLEIVMHHVTQILEDLLFKGVNPVDFLLITFVNEKFPGGPVADWEAVLMSKEEEH</sequence>
<evidence type="ECO:0000313" key="1">
    <source>
        <dbReference type="EMBL" id="CAF3007469.1"/>
    </source>
</evidence>
<organism evidence="1 2">
    <name type="scientific">Lepeophtheirus salmonis</name>
    <name type="common">Salmon louse</name>
    <name type="synonym">Caligus salmonis</name>
    <dbReference type="NCBI Taxonomy" id="72036"/>
    <lineage>
        <taxon>Eukaryota</taxon>
        <taxon>Metazoa</taxon>
        <taxon>Ecdysozoa</taxon>
        <taxon>Arthropoda</taxon>
        <taxon>Crustacea</taxon>
        <taxon>Multicrustacea</taxon>
        <taxon>Hexanauplia</taxon>
        <taxon>Copepoda</taxon>
        <taxon>Siphonostomatoida</taxon>
        <taxon>Caligidae</taxon>
        <taxon>Lepeophtheirus</taxon>
    </lineage>
</organism>
<dbReference type="AlphaFoldDB" id="A0A7R8HCL6"/>